<dbReference type="AlphaFoldDB" id="A0A1M5B5U1"/>
<accession>A0A1M5B5U1</accession>
<sequence>MKPHQLKIRNKILFLFLSCLGTFSFSVKVQTNENPTITSLFQNSYRLYKDIRKPNGIYLDALPQNGVGDKPAAIVANGIGLISLCIADAMYQKTGDQTHWETNAAEQVNTTLQTFINFKNAGKTNSAGLFYRYFNYSTGDQAWSSEYSTIDNAIFAMGIIFCKNYFASNPSIVAKANTILNAMDYTKAIGTGKIYMILDQNGNGSAPTSPFNEYILVSWLAKNVPASHPNYSVSQTFWNTYFADPATAPVAHVNYWGNITLSDSQHWLSSFIPQFSYYLCNYYKNNTAYMNYFKNSMKSDQLYCQNIGFNTHEWGLGAGDIPGGGYSADAVENNPKRTVSPHIIAGFIPVNSESKSDLLSLYNNGTGPAVYSLTSDPSKKVLWRYRNDNTALRSSYIQVIDFSTMLFGLASLPEYLGNNWFNTYNIISNSGLVLATREKHTSDKGNISYNSLEKAIKISHIAGEKHIELYGSDGHLLHKFSTSENNVSIEATVLKQSIVFVLVQTSEKLIKKKISVY</sequence>
<keyword evidence="1" id="KW-0732">Signal</keyword>
<name>A0A1M5B5U1_9FLAO</name>
<feature type="signal peptide" evidence="1">
    <location>
        <begin position="1"/>
        <end position="29"/>
    </location>
</feature>
<evidence type="ECO:0000256" key="1">
    <source>
        <dbReference type="SAM" id="SignalP"/>
    </source>
</evidence>
<feature type="chain" id="PRO_5011979466" description="Glycoamylase-like domain-containing protein" evidence="1">
    <location>
        <begin position="30"/>
        <end position="517"/>
    </location>
</feature>
<dbReference type="RefSeq" id="WP_073173349.1">
    <property type="nucleotide sequence ID" value="NZ_FQVE01000002.1"/>
</dbReference>
<evidence type="ECO:0008006" key="4">
    <source>
        <dbReference type="Google" id="ProtNLM"/>
    </source>
</evidence>
<proteinExistence type="predicted"/>
<organism evidence="2 3">
    <name type="scientific">Chryseobacterium vrystaatense</name>
    <dbReference type="NCBI Taxonomy" id="307480"/>
    <lineage>
        <taxon>Bacteria</taxon>
        <taxon>Pseudomonadati</taxon>
        <taxon>Bacteroidota</taxon>
        <taxon>Flavobacteriia</taxon>
        <taxon>Flavobacteriales</taxon>
        <taxon>Weeksellaceae</taxon>
        <taxon>Chryseobacterium group</taxon>
        <taxon>Chryseobacterium</taxon>
    </lineage>
</organism>
<evidence type="ECO:0000313" key="3">
    <source>
        <dbReference type="Proteomes" id="UP000184108"/>
    </source>
</evidence>
<dbReference type="EMBL" id="FQVE01000002">
    <property type="protein sequence ID" value="SHF37810.1"/>
    <property type="molecule type" value="Genomic_DNA"/>
</dbReference>
<dbReference type="Proteomes" id="UP000184108">
    <property type="component" value="Unassembled WGS sequence"/>
</dbReference>
<protein>
    <recommendedName>
        <fullName evidence="4">Glycoamylase-like domain-containing protein</fullName>
    </recommendedName>
</protein>
<gene>
    <name evidence="2" type="ORF">SAMN02787073_2140</name>
</gene>
<evidence type="ECO:0000313" key="2">
    <source>
        <dbReference type="EMBL" id="SHF37810.1"/>
    </source>
</evidence>
<reference evidence="3" key="1">
    <citation type="submission" date="2016-11" db="EMBL/GenBank/DDBJ databases">
        <authorList>
            <person name="Varghese N."/>
            <person name="Submissions S."/>
        </authorList>
    </citation>
    <scope>NUCLEOTIDE SEQUENCE [LARGE SCALE GENOMIC DNA]</scope>
    <source>
        <strain evidence="3">YR203</strain>
    </source>
</reference>
<dbReference type="Gene3D" id="1.50.10.140">
    <property type="match status" value="1"/>
</dbReference>